<dbReference type="InterPro" id="IPR042099">
    <property type="entry name" value="ANL_N_sf"/>
</dbReference>
<name>A0AAD6HT78_9EURO</name>
<keyword evidence="2" id="KW-1185">Reference proteome</keyword>
<reference evidence="1" key="1">
    <citation type="journal article" date="2023" name="IMA Fungus">
        <title>Comparative genomic study of the Penicillium genus elucidates a diverse pangenome and 15 lateral gene transfer events.</title>
        <authorList>
            <person name="Petersen C."/>
            <person name="Sorensen T."/>
            <person name="Nielsen M.R."/>
            <person name="Sondergaard T.E."/>
            <person name="Sorensen J.L."/>
            <person name="Fitzpatrick D.A."/>
            <person name="Frisvad J.C."/>
            <person name="Nielsen K.L."/>
        </authorList>
    </citation>
    <scope>NUCLEOTIDE SEQUENCE</scope>
    <source>
        <strain evidence="1">IBT 17514</strain>
    </source>
</reference>
<protein>
    <submittedName>
        <fullName evidence="1">NRPS-like enzyme</fullName>
    </submittedName>
</protein>
<evidence type="ECO:0000313" key="2">
    <source>
        <dbReference type="Proteomes" id="UP001215712"/>
    </source>
</evidence>
<comment type="caution">
    <text evidence="1">The sequence shown here is derived from an EMBL/GenBank/DDBJ whole genome shotgun (WGS) entry which is preliminary data.</text>
</comment>
<dbReference type="Proteomes" id="UP001215712">
    <property type="component" value="Unassembled WGS sequence"/>
</dbReference>
<evidence type="ECO:0000313" key="1">
    <source>
        <dbReference type="EMBL" id="KAJ5734325.1"/>
    </source>
</evidence>
<gene>
    <name evidence="1" type="ORF">N7493_003111</name>
</gene>
<proteinExistence type="predicted"/>
<accession>A0AAD6HT78</accession>
<dbReference type="EMBL" id="JAQJAN010000003">
    <property type="protein sequence ID" value="KAJ5734325.1"/>
    <property type="molecule type" value="Genomic_DNA"/>
</dbReference>
<dbReference type="AlphaFoldDB" id="A0AAD6HT78"/>
<sequence>MSATFENRILSQILDTQAEKSPSSLYCIHGSNDGKSDWHHITVQEFANAVNRLAWWIDQKTNGERKQQVLAYIGTNDLRYGAFILACMKTGHVVSLIFSYTRLHLLTNPPGFIAFDAEFPTSPAASPTGHQVHHTCRWQRKDTTTICY</sequence>
<dbReference type="SUPFAM" id="SSF56801">
    <property type="entry name" value="Acetyl-CoA synthetase-like"/>
    <property type="match status" value="1"/>
</dbReference>
<dbReference type="Gene3D" id="3.40.50.12780">
    <property type="entry name" value="N-terminal domain of ligase-like"/>
    <property type="match status" value="1"/>
</dbReference>
<organism evidence="1 2">
    <name type="scientific">Penicillium malachiteum</name>
    <dbReference type="NCBI Taxonomy" id="1324776"/>
    <lineage>
        <taxon>Eukaryota</taxon>
        <taxon>Fungi</taxon>
        <taxon>Dikarya</taxon>
        <taxon>Ascomycota</taxon>
        <taxon>Pezizomycotina</taxon>
        <taxon>Eurotiomycetes</taxon>
        <taxon>Eurotiomycetidae</taxon>
        <taxon>Eurotiales</taxon>
        <taxon>Aspergillaceae</taxon>
        <taxon>Penicillium</taxon>
    </lineage>
</organism>
<reference evidence="1" key="2">
    <citation type="submission" date="2023-01" db="EMBL/GenBank/DDBJ databases">
        <authorList>
            <person name="Petersen C."/>
        </authorList>
    </citation>
    <scope>NUCLEOTIDE SEQUENCE</scope>
    <source>
        <strain evidence="1">IBT 17514</strain>
    </source>
</reference>